<reference evidence="1 2" key="1">
    <citation type="journal article" date="2015" name="Nature">
        <title>rRNA introns, odd ribosomes, and small enigmatic genomes across a large radiation of phyla.</title>
        <authorList>
            <person name="Brown C.T."/>
            <person name="Hug L.A."/>
            <person name="Thomas B.C."/>
            <person name="Sharon I."/>
            <person name="Castelle C.J."/>
            <person name="Singh A."/>
            <person name="Wilkins M.J."/>
            <person name="Williams K.H."/>
            <person name="Banfield J.F."/>
        </authorList>
    </citation>
    <scope>NUCLEOTIDE SEQUENCE [LARGE SCALE GENOMIC DNA]</scope>
</reference>
<evidence type="ECO:0000313" key="2">
    <source>
        <dbReference type="Proteomes" id="UP000033982"/>
    </source>
</evidence>
<proteinExistence type="predicted"/>
<comment type="caution">
    <text evidence="1">The sequence shown here is derived from an EMBL/GenBank/DDBJ whole genome shotgun (WGS) entry which is preliminary data.</text>
</comment>
<dbReference type="AlphaFoldDB" id="A0A0G1WFI6"/>
<dbReference type="Proteomes" id="UP000033982">
    <property type="component" value="Unassembled WGS sequence"/>
</dbReference>
<protein>
    <submittedName>
        <fullName evidence="1">Uncharacterized protein</fullName>
    </submittedName>
</protein>
<name>A0A0G1WFI6_9BACT</name>
<gene>
    <name evidence="1" type="ORF">UY58_C0004G0009</name>
</gene>
<organism evidence="1 2">
    <name type="scientific">Candidatus Magasanikbacteria bacterium GW2011_GWA2_50_22</name>
    <dbReference type="NCBI Taxonomy" id="1619043"/>
    <lineage>
        <taxon>Bacteria</taxon>
        <taxon>Candidatus Magasanikiibacteriota</taxon>
    </lineage>
</organism>
<dbReference type="EMBL" id="LCQN01000004">
    <property type="protein sequence ID" value="KKW17385.1"/>
    <property type="molecule type" value="Genomic_DNA"/>
</dbReference>
<accession>A0A0G1WFI6</accession>
<sequence length="55" mass="6325">MVLYKCNQCKKEIDSWKNDDSLYLSGKHWTIHLCAKCGNGIVAALKRKKLITKTK</sequence>
<evidence type="ECO:0000313" key="1">
    <source>
        <dbReference type="EMBL" id="KKW17385.1"/>
    </source>
</evidence>